<dbReference type="RefSeq" id="WP_353438525.1">
    <property type="nucleotide sequence ID" value="NZ_CP099959.1"/>
</dbReference>
<evidence type="ECO:0000256" key="1">
    <source>
        <dbReference type="SAM" id="Phobius"/>
    </source>
</evidence>
<sequence>MRPEPLSSLEIIFLILGMAIITGLTRSFFVFLGDRVKVPELVLRSIRFAPLAAIVGILAPELVLPPGALEISQLDWKLPNIWGGIAAFGVYFWTRQMLPTLLVGMAVFSLVRHWI</sequence>
<accession>A0AAU8A1I4</accession>
<dbReference type="Pfam" id="PF05437">
    <property type="entry name" value="AzlD"/>
    <property type="match status" value="1"/>
</dbReference>
<feature type="transmembrane region" description="Helical" evidence="1">
    <location>
        <begin position="84"/>
        <end position="111"/>
    </location>
</feature>
<proteinExistence type="predicted"/>
<dbReference type="EMBL" id="CP099959">
    <property type="protein sequence ID" value="XCC57495.1"/>
    <property type="molecule type" value="Genomic_DNA"/>
</dbReference>
<keyword evidence="1" id="KW-0472">Membrane</keyword>
<keyword evidence="1" id="KW-1133">Transmembrane helix</keyword>
<evidence type="ECO:0000313" key="2">
    <source>
        <dbReference type="EMBL" id="XCC57495.1"/>
    </source>
</evidence>
<feature type="transmembrane region" description="Helical" evidence="1">
    <location>
        <begin position="45"/>
        <end position="64"/>
    </location>
</feature>
<organism evidence="2">
    <name type="scientific">Polynucleobacter sp. UK-FUSCHL-C3</name>
    <dbReference type="NCBI Taxonomy" id="2955208"/>
    <lineage>
        <taxon>Bacteria</taxon>
        <taxon>Pseudomonadati</taxon>
        <taxon>Pseudomonadota</taxon>
        <taxon>Betaproteobacteria</taxon>
        <taxon>Burkholderiales</taxon>
        <taxon>Burkholderiaceae</taxon>
        <taxon>Polynucleobacter</taxon>
    </lineage>
</organism>
<keyword evidence="1" id="KW-0812">Transmembrane</keyword>
<reference evidence="2" key="1">
    <citation type="submission" date="2022-06" db="EMBL/GenBank/DDBJ databases">
        <title>New Polynucleobacter species.</title>
        <authorList>
            <person name="Hahn M.W."/>
        </authorList>
    </citation>
    <scope>NUCLEOTIDE SEQUENCE</scope>
    <source>
        <strain evidence="2">UK-FUSCHL-C3</strain>
    </source>
</reference>
<dbReference type="InterPro" id="IPR008407">
    <property type="entry name" value="Brnchd-chn_aa_trnsp_AzlD"/>
</dbReference>
<dbReference type="AlphaFoldDB" id="A0AAU8A1I4"/>
<feature type="transmembrane region" description="Helical" evidence="1">
    <location>
        <begin position="12"/>
        <end position="33"/>
    </location>
</feature>
<gene>
    <name evidence="2" type="ORF">NKE59_08375</name>
</gene>
<name>A0AAU8A1I4_9BURK</name>
<protein>
    <submittedName>
        <fullName evidence="2">AzlD domain-containing protein</fullName>
    </submittedName>
</protein>